<dbReference type="RefSeq" id="WP_074643005.1">
    <property type="nucleotide sequence ID" value="NZ_FOFU01000004.1"/>
</dbReference>
<protein>
    <submittedName>
        <fullName evidence="2">Uncharacterized protein</fullName>
    </submittedName>
</protein>
<organism evidence="2 3">
    <name type="scientific">Treponema bryantii</name>
    <dbReference type="NCBI Taxonomy" id="163"/>
    <lineage>
        <taxon>Bacteria</taxon>
        <taxon>Pseudomonadati</taxon>
        <taxon>Spirochaetota</taxon>
        <taxon>Spirochaetia</taxon>
        <taxon>Spirochaetales</taxon>
        <taxon>Treponemataceae</taxon>
        <taxon>Treponema</taxon>
    </lineage>
</organism>
<name>A0A1H9FRK5_9SPIR</name>
<dbReference type="PROSITE" id="PS51257">
    <property type="entry name" value="PROKAR_LIPOPROTEIN"/>
    <property type="match status" value="1"/>
</dbReference>
<dbReference type="AlphaFoldDB" id="A0A1H9FRK5"/>
<reference evidence="2 3" key="1">
    <citation type="submission" date="2016-10" db="EMBL/GenBank/DDBJ databases">
        <authorList>
            <person name="de Groot N.N."/>
        </authorList>
    </citation>
    <scope>NUCLEOTIDE SEQUENCE [LARGE SCALE GENOMIC DNA]</scope>
    <source>
        <strain evidence="2 3">B25</strain>
    </source>
</reference>
<keyword evidence="3" id="KW-1185">Reference proteome</keyword>
<proteinExistence type="predicted"/>
<evidence type="ECO:0000313" key="2">
    <source>
        <dbReference type="EMBL" id="SEQ40123.1"/>
    </source>
</evidence>
<keyword evidence="1" id="KW-0732">Signal</keyword>
<dbReference type="Proteomes" id="UP000182360">
    <property type="component" value="Unassembled WGS sequence"/>
</dbReference>
<gene>
    <name evidence="2" type="ORF">SAMN04487977_104123</name>
</gene>
<accession>A0A1H9FRK5</accession>
<dbReference type="EMBL" id="FOFU01000004">
    <property type="protein sequence ID" value="SEQ40123.1"/>
    <property type="molecule type" value="Genomic_DNA"/>
</dbReference>
<feature type="signal peptide" evidence="1">
    <location>
        <begin position="1"/>
        <end position="19"/>
    </location>
</feature>
<dbReference type="OrthoDB" id="1116290at2"/>
<sequence length="769" mass="86662">MIKKILPAVLLGLSFVSCQMGLTNYKNRDGVTSRASNPTSQDSTMDITYNDKYIFATIDEPANIANLSFYINVDGNSESGFKSWLWKESGADILVQRVKQTDGSFKTSFYNAFDGSVWGDAKFEVEASVENNKVTLKIPFDPESNLIYDNFAKYTFGYVSYSAEGDGWEIATILPAQNNNFAYGTKKLNLEIEDFNFIYDNNYLYASIKEPESIANFDLYINTDENADTGFKSWLWTESGADFLVERTKQSDGTFVTSLYKYNGSNWGTAICTLDCTVENHEVFVKIPFDENSAFVAEKINSFAFGYVSFSSEGDGWQSATVLPEKNKSFVSNNGANITVVDFAAKDSEGNKIEYNNGIIIPAYITGASNWEQIEKTVASFKANNPDKDIFVVLNGVNGPSGFDWETAKDYLGTIKQNCKLIGYVHTCTAEFANENGSFKYRSINGIEDSVIGDIENWIANCNIYGCNLDGIWIDEFYPRYEIAGNYDSTLTFPNGKEFAPTELLKYPKGTNLADEINNLNINPEGGYYWQLFTEIMKVHPEFIKIGNAGGMFWSNQMAYGKLVDILVCFEQKYSIAKYGDPRDSSYDASAPEWKRLADSCTVNSEVAHKLALIHGAYDFDVIDSPDFRQKVLKNNTRYEAIRWQLLRIQDSKNNKIYNESDITESSILDKSVVAGEDFRQAASTAYYQAFNYEDFRNEVINEYKSLGISDEAYNAQLVDALMNAEKYGYTHVYVTDRDYGIYGESNVWGGLPSYLNTEVELLANFFNK</sequence>
<evidence type="ECO:0000256" key="1">
    <source>
        <dbReference type="SAM" id="SignalP"/>
    </source>
</evidence>
<evidence type="ECO:0000313" key="3">
    <source>
        <dbReference type="Proteomes" id="UP000182360"/>
    </source>
</evidence>
<feature type="chain" id="PRO_5010231259" evidence="1">
    <location>
        <begin position="20"/>
        <end position="769"/>
    </location>
</feature>